<dbReference type="InterPro" id="IPR043972">
    <property type="entry name" value="FUZ/MON1/HPS1_longin_1"/>
</dbReference>
<reference evidence="3 5" key="1">
    <citation type="journal article" date="2012" name="Nature">
        <title>Algal genomes reveal evolutionary mosaicism and the fate of nucleomorphs.</title>
        <authorList>
            <consortium name="DOE Joint Genome Institute"/>
            <person name="Curtis B.A."/>
            <person name="Tanifuji G."/>
            <person name="Burki F."/>
            <person name="Gruber A."/>
            <person name="Irimia M."/>
            <person name="Maruyama S."/>
            <person name="Arias M.C."/>
            <person name="Ball S.G."/>
            <person name="Gile G.H."/>
            <person name="Hirakawa Y."/>
            <person name="Hopkins J.F."/>
            <person name="Kuo A."/>
            <person name="Rensing S.A."/>
            <person name="Schmutz J."/>
            <person name="Symeonidi A."/>
            <person name="Elias M."/>
            <person name="Eveleigh R.J."/>
            <person name="Herman E.K."/>
            <person name="Klute M.J."/>
            <person name="Nakayama T."/>
            <person name="Obornik M."/>
            <person name="Reyes-Prieto A."/>
            <person name="Armbrust E.V."/>
            <person name="Aves S.J."/>
            <person name="Beiko R.G."/>
            <person name="Coutinho P."/>
            <person name="Dacks J.B."/>
            <person name="Durnford D.G."/>
            <person name="Fast N.M."/>
            <person name="Green B.R."/>
            <person name="Grisdale C.J."/>
            <person name="Hempel F."/>
            <person name="Henrissat B."/>
            <person name="Hoppner M.P."/>
            <person name="Ishida K."/>
            <person name="Kim E."/>
            <person name="Koreny L."/>
            <person name="Kroth P.G."/>
            <person name="Liu Y."/>
            <person name="Malik S.B."/>
            <person name="Maier U.G."/>
            <person name="McRose D."/>
            <person name="Mock T."/>
            <person name="Neilson J.A."/>
            <person name="Onodera N.T."/>
            <person name="Poole A.M."/>
            <person name="Pritham E.J."/>
            <person name="Richards T.A."/>
            <person name="Rocap G."/>
            <person name="Roy S.W."/>
            <person name="Sarai C."/>
            <person name="Schaack S."/>
            <person name="Shirato S."/>
            <person name="Slamovits C.H."/>
            <person name="Spencer D.F."/>
            <person name="Suzuki S."/>
            <person name="Worden A.Z."/>
            <person name="Zauner S."/>
            <person name="Barry K."/>
            <person name="Bell C."/>
            <person name="Bharti A.K."/>
            <person name="Crow J.A."/>
            <person name="Grimwood J."/>
            <person name="Kramer R."/>
            <person name="Lindquist E."/>
            <person name="Lucas S."/>
            <person name="Salamov A."/>
            <person name="McFadden G.I."/>
            <person name="Lane C.E."/>
            <person name="Keeling P.J."/>
            <person name="Gray M.W."/>
            <person name="Grigoriev I.V."/>
            <person name="Archibald J.M."/>
        </authorList>
    </citation>
    <scope>NUCLEOTIDE SEQUENCE</scope>
    <source>
        <strain evidence="3 5">CCMP2712</strain>
    </source>
</reference>
<proteinExistence type="predicted"/>
<dbReference type="PANTHER" id="PTHR13027">
    <property type="entry name" value="SAND PROTEIN-RELATED"/>
    <property type="match status" value="1"/>
</dbReference>
<dbReference type="InterPro" id="IPR004353">
    <property type="entry name" value="Mon1"/>
</dbReference>
<dbReference type="EMBL" id="JH992968">
    <property type="protein sequence ID" value="EKX54162.1"/>
    <property type="molecule type" value="Genomic_DNA"/>
</dbReference>
<dbReference type="Pfam" id="PF19036">
    <property type="entry name" value="Fuz_longin_1"/>
    <property type="match status" value="2"/>
</dbReference>
<gene>
    <name evidence="3" type="ORF">GUITHDRAFT_100411</name>
</gene>
<dbReference type="KEGG" id="gtt:GUITHDRAFT_100411"/>
<reference evidence="5" key="2">
    <citation type="submission" date="2012-11" db="EMBL/GenBank/DDBJ databases">
        <authorList>
            <person name="Kuo A."/>
            <person name="Curtis B.A."/>
            <person name="Tanifuji G."/>
            <person name="Burki F."/>
            <person name="Gruber A."/>
            <person name="Irimia M."/>
            <person name="Maruyama S."/>
            <person name="Arias M.C."/>
            <person name="Ball S.G."/>
            <person name="Gile G.H."/>
            <person name="Hirakawa Y."/>
            <person name="Hopkins J.F."/>
            <person name="Rensing S.A."/>
            <person name="Schmutz J."/>
            <person name="Symeonidi A."/>
            <person name="Elias M."/>
            <person name="Eveleigh R.J."/>
            <person name="Herman E.K."/>
            <person name="Klute M.J."/>
            <person name="Nakayama T."/>
            <person name="Obornik M."/>
            <person name="Reyes-Prieto A."/>
            <person name="Armbrust E.V."/>
            <person name="Aves S.J."/>
            <person name="Beiko R.G."/>
            <person name="Coutinho P."/>
            <person name="Dacks J.B."/>
            <person name="Durnford D.G."/>
            <person name="Fast N.M."/>
            <person name="Green B.R."/>
            <person name="Grisdale C."/>
            <person name="Hempe F."/>
            <person name="Henrissat B."/>
            <person name="Hoppner M.P."/>
            <person name="Ishida K.-I."/>
            <person name="Kim E."/>
            <person name="Koreny L."/>
            <person name="Kroth P.G."/>
            <person name="Liu Y."/>
            <person name="Malik S.-B."/>
            <person name="Maier U.G."/>
            <person name="McRose D."/>
            <person name="Mock T."/>
            <person name="Neilson J.A."/>
            <person name="Onodera N.T."/>
            <person name="Poole A.M."/>
            <person name="Pritham E.J."/>
            <person name="Richards T.A."/>
            <person name="Rocap G."/>
            <person name="Roy S.W."/>
            <person name="Sarai C."/>
            <person name="Schaack S."/>
            <person name="Shirato S."/>
            <person name="Slamovits C.H."/>
            <person name="Spencer D.F."/>
            <person name="Suzuki S."/>
            <person name="Worden A.Z."/>
            <person name="Zauner S."/>
            <person name="Barry K."/>
            <person name="Bell C."/>
            <person name="Bharti A.K."/>
            <person name="Crow J.A."/>
            <person name="Grimwood J."/>
            <person name="Kramer R."/>
            <person name="Lindquist E."/>
            <person name="Lucas S."/>
            <person name="Salamov A."/>
            <person name="McFadden G.I."/>
            <person name="Lane C.E."/>
            <person name="Keeling P.J."/>
            <person name="Gray M.W."/>
            <person name="Grigoriev I.V."/>
            <person name="Archibald J.M."/>
        </authorList>
    </citation>
    <scope>NUCLEOTIDE SEQUENCE</scope>
    <source>
        <strain evidence="5">CCMP2712</strain>
    </source>
</reference>
<feature type="domain" description="FUZ/MON1/HPS1 first Longin" evidence="2">
    <location>
        <begin position="162"/>
        <end position="222"/>
    </location>
</feature>
<dbReference type="PRINTS" id="PR01546">
    <property type="entry name" value="YEAST73DUF"/>
</dbReference>
<evidence type="ECO:0000256" key="1">
    <source>
        <dbReference type="SAM" id="MobiDB-lite"/>
    </source>
</evidence>
<dbReference type="RefSeq" id="XP_005841142.1">
    <property type="nucleotide sequence ID" value="XM_005841085.1"/>
</dbReference>
<evidence type="ECO:0000259" key="2">
    <source>
        <dbReference type="Pfam" id="PF19036"/>
    </source>
</evidence>
<dbReference type="AlphaFoldDB" id="L1K0M2"/>
<protein>
    <recommendedName>
        <fullName evidence="2">FUZ/MON1/HPS1 first Longin domain-containing protein</fullName>
    </recommendedName>
</protein>
<dbReference type="GeneID" id="17310605"/>
<feature type="compositionally biased region" description="Acidic residues" evidence="1">
    <location>
        <begin position="17"/>
        <end position="41"/>
    </location>
</feature>
<name>L1K0M2_GUITC</name>
<sequence length="224" mass="25239">MSRRPPTCTEQEKGTMDEDAEKEPVESLEAENEPQAVDEAEQAIPHKDPEDLESNGDESSRNADDTEILDDENGQPDAESEESQPHFALNDSFGPSKVSLNGMHRDEDSSHPRWRRRKKHVFVVSSAGKPIFTRYGDEDKLNPLFGVMCRLLRSGGWWDHQGSAGSLVSFMTQHDDIPRVVFAGDHKIVFLIRGPIYLIMVSRTKEPTPHMARQLQFVSGAMRP</sequence>
<dbReference type="PaxDb" id="55529-EKX54162"/>
<dbReference type="GO" id="GO:0006623">
    <property type="term" value="P:protein targeting to vacuole"/>
    <property type="evidence" value="ECO:0007669"/>
    <property type="project" value="InterPro"/>
</dbReference>
<dbReference type="Proteomes" id="UP000011087">
    <property type="component" value="Unassembled WGS sequence"/>
</dbReference>
<reference evidence="4" key="3">
    <citation type="submission" date="2016-03" db="UniProtKB">
        <authorList>
            <consortium name="EnsemblProtists"/>
        </authorList>
    </citation>
    <scope>IDENTIFICATION</scope>
</reference>
<evidence type="ECO:0000313" key="5">
    <source>
        <dbReference type="Proteomes" id="UP000011087"/>
    </source>
</evidence>
<evidence type="ECO:0000313" key="4">
    <source>
        <dbReference type="EnsemblProtists" id="EKX54162"/>
    </source>
</evidence>
<dbReference type="OrthoDB" id="272411at2759"/>
<dbReference type="eggNOG" id="KOG0997">
    <property type="taxonomic scope" value="Eukaryota"/>
</dbReference>
<organism evidence="3">
    <name type="scientific">Guillardia theta (strain CCMP2712)</name>
    <name type="common">Cryptophyte</name>
    <dbReference type="NCBI Taxonomy" id="905079"/>
    <lineage>
        <taxon>Eukaryota</taxon>
        <taxon>Cryptophyceae</taxon>
        <taxon>Pyrenomonadales</taxon>
        <taxon>Geminigeraceae</taxon>
        <taxon>Guillardia</taxon>
    </lineage>
</organism>
<dbReference type="HOGENOM" id="CLU_1237053_0_0_1"/>
<keyword evidence="5" id="KW-1185">Reference proteome</keyword>
<evidence type="ECO:0000313" key="3">
    <source>
        <dbReference type="EMBL" id="EKX54162.1"/>
    </source>
</evidence>
<feature type="domain" description="FUZ/MON1/HPS1 first Longin" evidence="2">
    <location>
        <begin position="119"/>
        <end position="151"/>
    </location>
</feature>
<accession>L1K0M2</accession>
<feature type="region of interest" description="Disordered" evidence="1">
    <location>
        <begin position="1"/>
        <end position="114"/>
    </location>
</feature>
<dbReference type="EnsemblProtists" id="EKX54162">
    <property type="protein sequence ID" value="EKX54162"/>
    <property type="gene ID" value="GUITHDRAFT_100411"/>
</dbReference>
<dbReference type="PANTHER" id="PTHR13027:SF7">
    <property type="entry name" value="VACUOLAR FUSION PROTEIN MON1 HOMOLOG"/>
    <property type="match status" value="1"/>
</dbReference>
<feature type="compositionally biased region" description="Acidic residues" evidence="1">
    <location>
        <begin position="65"/>
        <end position="82"/>
    </location>
</feature>
<dbReference type="GO" id="GO:0016192">
    <property type="term" value="P:vesicle-mediated transport"/>
    <property type="evidence" value="ECO:0007669"/>
    <property type="project" value="InterPro"/>
</dbReference>